<dbReference type="SUPFAM" id="SSF88946">
    <property type="entry name" value="Sigma2 domain of RNA polymerase sigma factors"/>
    <property type="match status" value="1"/>
</dbReference>
<protein>
    <submittedName>
        <fullName evidence="7">RNA polymerase subunit sigma-24</fullName>
    </submittedName>
</protein>
<dbReference type="InterPro" id="IPR013249">
    <property type="entry name" value="RNA_pol_sigma70_r4_t2"/>
</dbReference>
<dbReference type="InterPro" id="IPR039425">
    <property type="entry name" value="RNA_pol_sigma-70-like"/>
</dbReference>
<evidence type="ECO:0000256" key="3">
    <source>
        <dbReference type="ARBA" id="ARBA00023082"/>
    </source>
</evidence>
<dbReference type="InterPro" id="IPR036388">
    <property type="entry name" value="WH-like_DNA-bd_sf"/>
</dbReference>
<organism evidence="7 8">
    <name type="scientific">Flavipsychrobacter stenotrophus</name>
    <dbReference type="NCBI Taxonomy" id="2077091"/>
    <lineage>
        <taxon>Bacteria</taxon>
        <taxon>Pseudomonadati</taxon>
        <taxon>Bacteroidota</taxon>
        <taxon>Chitinophagia</taxon>
        <taxon>Chitinophagales</taxon>
        <taxon>Chitinophagaceae</taxon>
        <taxon>Flavipsychrobacter</taxon>
    </lineage>
</organism>
<keyword evidence="4" id="KW-0804">Transcription</keyword>
<dbReference type="OrthoDB" id="9780326at2"/>
<dbReference type="NCBIfam" id="TIGR02937">
    <property type="entry name" value="sigma70-ECF"/>
    <property type="match status" value="1"/>
</dbReference>
<dbReference type="Pfam" id="PF04542">
    <property type="entry name" value="Sigma70_r2"/>
    <property type="match status" value="1"/>
</dbReference>
<dbReference type="InterPro" id="IPR014284">
    <property type="entry name" value="RNA_pol_sigma-70_dom"/>
</dbReference>
<dbReference type="InterPro" id="IPR013325">
    <property type="entry name" value="RNA_pol_sigma_r2"/>
</dbReference>
<dbReference type="AlphaFoldDB" id="A0A2S7SWT6"/>
<dbReference type="Proteomes" id="UP000239872">
    <property type="component" value="Unassembled WGS sequence"/>
</dbReference>
<proteinExistence type="inferred from homology"/>
<name>A0A2S7SWT6_9BACT</name>
<feature type="domain" description="RNA polymerase sigma-70 region 2" evidence="5">
    <location>
        <begin position="12"/>
        <end position="74"/>
    </location>
</feature>
<keyword evidence="2" id="KW-0805">Transcription regulation</keyword>
<dbReference type="Pfam" id="PF08281">
    <property type="entry name" value="Sigma70_r4_2"/>
    <property type="match status" value="1"/>
</dbReference>
<dbReference type="PANTHER" id="PTHR43133:SF45">
    <property type="entry name" value="RNA POLYMERASE ECF-TYPE SIGMA FACTOR"/>
    <property type="match status" value="1"/>
</dbReference>
<gene>
    <name evidence="7" type="ORF">CJD36_006165</name>
</gene>
<dbReference type="GO" id="GO:0003677">
    <property type="term" value="F:DNA binding"/>
    <property type="evidence" value="ECO:0007669"/>
    <property type="project" value="InterPro"/>
</dbReference>
<dbReference type="Gene3D" id="1.10.1740.10">
    <property type="match status" value="1"/>
</dbReference>
<dbReference type="RefSeq" id="WP_105038262.1">
    <property type="nucleotide sequence ID" value="NZ_PPSL01000002.1"/>
</dbReference>
<keyword evidence="3" id="KW-0731">Sigma factor</keyword>
<evidence type="ECO:0000313" key="8">
    <source>
        <dbReference type="Proteomes" id="UP000239872"/>
    </source>
</evidence>
<sequence length="170" mass="19592">MEQRDKLFAGIVKENQGAIYRICLAYLYDKSHAADLYQEILVQVWKSMDNYKGAAAMSTWIYRIAVNTAITYNTKYSKYKHDELPKYINLPEEGLQPVLEKEAQLNQLSIAISKLEEHDRLLISLVLEDLSYKEIAEITGSNTNNIGVRITRIKARLLKLMNEKTDDYGL</sequence>
<comment type="caution">
    <text evidence="7">The sequence shown here is derived from an EMBL/GenBank/DDBJ whole genome shotgun (WGS) entry which is preliminary data.</text>
</comment>
<dbReference type="InterPro" id="IPR013324">
    <property type="entry name" value="RNA_pol_sigma_r3/r4-like"/>
</dbReference>
<evidence type="ECO:0000256" key="4">
    <source>
        <dbReference type="ARBA" id="ARBA00023163"/>
    </source>
</evidence>
<dbReference type="Gene3D" id="1.10.10.10">
    <property type="entry name" value="Winged helix-like DNA-binding domain superfamily/Winged helix DNA-binding domain"/>
    <property type="match status" value="1"/>
</dbReference>
<dbReference type="EMBL" id="PPSL01000002">
    <property type="protein sequence ID" value="PQJ11383.1"/>
    <property type="molecule type" value="Genomic_DNA"/>
</dbReference>
<dbReference type="InterPro" id="IPR007627">
    <property type="entry name" value="RNA_pol_sigma70_r2"/>
</dbReference>
<evidence type="ECO:0000259" key="6">
    <source>
        <dbReference type="Pfam" id="PF08281"/>
    </source>
</evidence>
<keyword evidence="8" id="KW-1185">Reference proteome</keyword>
<dbReference type="GO" id="GO:0006352">
    <property type="term" value="P:DNA-templated transcription initiation"/>
    <property type="evidence" value="ECO:0007669"/>
    <property type="project" value="InterPro"/>
</dbReference>
<evidence type="ECO:0000256" key="2">
    <source>
        <dbReference type="ARBA" id="ARBA00023015"/>
    </source>
</evidence>
<reference evidence="7 8" key="1">
    <citation type="submission" date="2018-01" db="EMBL/GenBank/DDBJ databases">
        <title>A novel member of the phylum Bacteroidetes isolated from glacier ice.</title>
        <authorList>
            <person name="Liu Q."/>
            <person name="Xin Y.-H."/>
        </authorList>
    </citation>
    <scope>NUCLEOTIDE SEQUENCE [LARGE SCALE GENOMIC DNA]</scope>
    <source>
        <strain evidence="7 8">RB1R16</strain>
    </source>
</reference>
<evidence type="ECO:0000313" key="7">
    <source>
        <dbReference type="EMBL" id="PQJ11383.1"/>
    </source>
</evidence>
<dbReference type="SUPFAM" id="SSF88659">
    <property type="entry name" value="Sigma3 and sigma4 domains of RNA polymerase sigma factors"/>
    <property type="match status" value="1"/>
</dbReference>
<dbReference type="GO" id="GO:0016987">
    <property type="term" value="F:sigma factor activity"/>
    <property type="evidence" value="ECO:0007669"/>
    <property type="project" value="UniProtKB-KW"/>
</dbReference>
<evidence type="ECO:0000256" key="1">
    <source>
        <dbReference type="ARBA" id="ARBA00010641"/>
    </source>
</evidence>
<evidence type="ECO:0000259" key="5">
    <source>
        <dbReference type="Pfam" id="PF04542"/>
    </source>
</evidence>
<dbReference type="PANTHER" id="PTHR43133">
    <property type="entry name" value="RNA POLYMERASE ECF-TYPE SIGMA FACTO"/>
    <property type="match status" value="1"/>
</dbReference>
<accession>A0A2S7SWT6</accession>
<comment type="similarity">
    <text evidence="1">Belongs to the sigma-70 factor family. ECF subfamily.</text>
</comment>
<feature type="domain" description="RNA polymerase sigma factor 70 region 4 type 2" evidence="6">
    <location>
        <begin position="111"/>
        <end position="157"/>
    </location>
</feature>